<dbReference type="Proteomes" id="UP001150941">
    <property type="component" value="Unassembled WGS sequence"/>
</dbReference>
<dbReference type="RefSeq" id="XP_058330361.1">
    <property type="nucleotide sequence ID" value="XM_058474621.1"/>
</dbReference>
<comment type="caution">
    <text evidence="1">The sequence shown here is derived from an EMBL/GenBank/DDBJ whole genome shotgun (WGS) entry which is preliminary data.</text>
</comment>
<dbReference type="AlphaFoldDB" id="A0A9W9NZ08"/>
<proteinExistence type="predicted"/>
<evidence type="ECO:0000313" key="2">
    <source>
        <dbReference type="Proteomes" id="UP001150941"/>
    </source>
</evidence>
<name>A0A9W9NZ08_9EURO</name>
<dbReference type="EMBL" id="JAPQKS010000004">
    <property type="protein sequence ID" value="KAJ5232368.1"/>
    <property type="molecule type" value="Genomic_DNA"/>
</dbReference>
<keyword evidence="2" id="KW-1185">Reference proteome</keyword>
<protein>
    <submittedName>
        <fullName evidence="1">Regulatory protein alcR</fullName>
    </submittedName>
</protein>
<organism evidence="1 2">
    <name type="scientific">Penicillium chermesinum</name>
    <dbReference type="NCBI Taxonomy" id="63820"/>
    <lineage>
        <taxon>Eukaryota</taxon>
        <taxon>Fungi</taxon>
        <taxon>Dikarya</taxon>
        <taxon>Ascomycota</taxon>
        <taxon>Pezizomycotina</taxon>
        <taxon>Eurotiomycetes</taxon>
        <taxon>Eurotiomycetidae</taxon>
        <taxon>Eurotiales</taxon>
        <taxon>Aspergillaceae</taxon>
        <taxon>Penicillium</taxon>
    </lineage>
</organism>
<reference evidence="1" key="2">
    <citation type="journal article" date="2023" name="IMA Fungus">
        <title>Comparative genomic study of the Penicillium genus elucidates a diverse pangenome and 15 lateral gene transfer events.</title>
        <authorList>
            <person name="Petersen C."/>
            <person name="Sorensen T."/>
            <person name="Nielsen M.R."/>
            <person name="Sondergaard T.E."/>
            <person name="Sorensen J.L."/>
            <person name="Fitzpatrick D.A."/>
            <person name="Frisvad J.C."/>
            <person name="Nielsen K.L."/>
        </authorList>
    </citation>
    <scope>NUCLEOTIDE SEQUENCE</scope>
    <source>
        <strain evidence="1">IBT 19713</strain>
    </source>
</reference>
<sequence>MENALSCWLTERNCPYSNGVDAASRLEWGPDWSNRICARVCRLDQATAAVREVGLSAAEDKAAARALHLSIMAFALQWSQNLDTNDDTCATTAPMAQNERSMRREVWNQARHALQCLSGMKSFRIVFANIIFSLTQRPLDCEKEVGLEEVLQAGDTTIFLEAALRQLHSYRYQFSLSRGRNQKQSLACTPEKARAAPFENDTSGNPEASLILANSGHRDTLNLLFWLGLMFDTQTAAMHQRPPVVSDEDSEVSLVQSLRSLPDGAQRPLDLDGWNMPSTRNSGNHPTDLWGDYILHKSPNRCDSHKEPRRWPCSYEEAATILSDGAPVKVLLYRRVTQLQTLVYRGAFPERLEEGIRKAVLVYRHWHTTYDRFIRDCIANHITLPPRIQSWYVILAAHWHLGAMLLADVIETIDQRQTSSAAEREAREAVGFVATLRRDNAVAVASLAQCSLYEQGKSVQPRQFHDSLAEAAFLTEPFTVLLINTFVRAGCIFLDLISSFSCSNYGTEDVSLARLQEHCSFCVRALMCLGRKSDLASLVGRTLAASLSFHSGEIFSGGGTAAFVSSEID</sequence>
<evidence type="ECO:0000313" key="1">
    <source>
        <dbReference type="EMBL" id="KAJ5232368.1"/>
    </source>
</evidence>
<dbReference type="GeneID" id="83201924"/>
<gene>
    <name evidence="1" type="ORF">N7468_005324</name>
</gene>
<reference evidence="1" key="1">
    <citation type="submission" date="2022-11" db="EMBL/GenBank/DDBJ databases">
        <authorList>
            <person name="Petersen C."/>
        </authorList>
    </citation>
    <scope>NUCLEOTIDE SEQUENCE</scope>
    <source>
        <strain evidence="1">IBT 19713</strain>
    </source>
</reference>
<accession>A0A9W9NZ08</accession>
<dbReference type="OrthoDB" id="5958943at2759"/>